<evidence type="ECO:0000313" key="9">
    <source>
        <dbReference type="Proteomes" id="UP001634007"/>
    </source>
</evidence>
<protein>
    <recommendedName>
        <fullName evidence="7">Exostosin GT47 domain-containing protein</fullName>
    </recommendedName>
</protein>
<proteinExistence type="inferred from homology"/>
<dbReference type="Pfam" id="PF03016">
    <property type="entry name" value="Exostosin_GT47"/>
    <property type="match status" value="1"/>
</dbReference>
<evidence type="ECO:0000256" key="2">
    <source>
        <dbReference type="ARBA" id="ARBA00010271"/>
    </source>
</evidence>
<evidence type="ECO:0000313" key="8">
    <source>
        <dbReference type="EMBL" id="KAL3738008.1"/>
    </source>
</evidence>
<keyword evidence="4" id="KW-0812">Transmembrane</keyword>
<dbReference type="GO" id="GO:0016757">
    <property type="term" value="F:glycosyltransferase activity"/>
    <property type="evidence" value="ECO:0007669"/>
    <property type="project" value="UniProtKB-KW"/>
</dbReference>
<evidence type="ECO:0000256" key="1">
    <source>
        <dbReference type="ARBA" id="ARBA00004323"/>
    </source>
</evidence>
<accession>A0ABD3KIU0</accession>
<keyword evidence="5" id="KW-0333">Golgi apparatus</keyword>
<name>A0ABD3KIU0_EUCGL</name>
<sequence>MATTISFFLALFLSVLGLTRSDPTAAAAAAVPDGCSGRRIHVRRMPPRFNLDLLATCADYPLLEDLCPYLANHGLGRPTHNRSRSWFRTDPLMLELVFHRRVLELPCLTPDPDLADAVFLPYYAGLDALRYLYGRDVNSSADHGLDLYRFLRANDPGIWERRSGHDHFLVMARPAWDFSQPLSNDPPIWGTSFLELPEFYNVTALTLEARAWPWQEQAIPYPTSFHPPDSPLLESWMARVRRSRRTALMLFAGGGGISAAPNIRRSIRLECENGTEAPPSGSGYYAKTCDFVDCSNGICEHNPIKYMRPMLKAAFCLQPPGDTPTRRSTFDSLLAGCIPVFFEDQSARSQYQWHMPEEEFDEFSVTIPKEEVVYKGLKIVDVLMGIPIERVKRMREKVVEMIPRIIYRKHGGSPGFRSTMDAFDVAVEGTLKRIKARLEEVSV</sequence>
<keyword evidence="9" id="KW-1185">Reference proteome</keyword>
<comment type="caution">
    <text evidence="8">The sequence shown here is derived from an EMBL/GenBank/DDBJ whole genome shotgun (WGS) entry which is preliminary data.</text>
</comment>
<evidence type="ECO:0000256" key="6">
    <source>
        <dbReference type="SAM" id="SignalP"/>
    </source>
</evidence>
<organism evidence="8 9">
    <name type="scientific">Eucalyptus globulus</name>
    <name type="common">Tasmanian blue gum</name>
    <dbReference type="NCBI Taxonomy" id="34317"/>
    <lineage>
        <taxon>Eukaryota</taxon>
        <taxon>Viridiplantae</taxon>
        <taxon>Streptophyta</taxon>
        <taxon>Embryophyta</taxon>
        <taxon>Tracheophyta</taxon>
        <taxon>Spermatophyta</taxon>
        <taxon>Magnoliopsida</taxon>
        <taxon>eudicotyledons</taxon>
        <taxon>Gunneridae</taxon>
        <taxon>Pentapetalae</taxon>
        <taxon>rosids</taxon>
        <taxon>malvids</taxon>
        <taxon>Myrtales</taxon>
        <taxon>Myrtaceae</taxon>
        <taxon>Myrtoideae</taxon>
        <taxon>Eucalypteae</taxon>
        <taxon>Eucalyptus</taxon>
    </lineage>
</organism>
<feature type="domain" description="Exostosin GT47" evidence="7">
    <location>
        <begin position="35"/>
        <end position="373"/>
    </location>
</feature>
<evidence type="ECO:0000256" key="4">
    <source>
        <dbReference type="ARBA" id="ARBA00022968"/>
    </source>
</evidence>
<dbReference type="InterPro" id="IPR040911">
    <property type="entry name" value="Exostosin_GT47"/>
</dbReference>
<feature type="signal peptide" evidence="6">
    <location>
        <begin position="1"/>
        <end position="21"/>
    </location>
</feature>
<comment type="similarity">
    <text evidence="2">Belongs to the glycosyltransferase 47 family.</text>
</comment>
<keyword evidence="4" id="KW-0735">Signal-anchor</keyword>
<evidence type="ECO:0000256" key="5">
    <source>
        <dbReference type="ARBA" id="ARBA00023034"/>
    </source>
</evidence>
<evidence type="ECO:0000256" key="3">
    <source>
        <dbReference type="ARBA" id="ARBA00022676"/>
    </source>
</evidence>
<dbReference type="AlphaFoldDB" id="A0ABD3KIU0"/>
<comment type="subcellular location">
    <subcellularLocation>
        <location evidence="1">Golgi apparatus membrane</location>
        <topology evidence="1">Single-pass type II membrane protein</topology>
    </subcellularLocation>
</comment>
<evidence type="ECO:0000259" key="7">
    <source>
        <dbReference type="Pfam" id="PF03016"/>
    </source>
</evidence>
<gene>
    <name evidence="8" type="ORF">ACJRO7_019527</name>
</gene>
<dbReference type="Proteomes" id="UP001634007">
    <property type="component" value="Unassembled WGS sequence"/>
</dbReference>
<dbReference type="EMBL" id="JBJKBG010000005">
    <property type="protein sequence ID" value="KAL3738008.1"/>
    <property type="molecule type" value="Genomic_DNA"/>
</dbReference>
<dbReference type="PANTHER" id="PTHR11062:SF58">
    <property type="entry name" value="XYLOGLUCAN GALACTOSYLTRANSFERASE GT19-RELATED"/>
    <property type="match status" value="1"/>
</dbReference>
<dbReference type="PANTHER" id="PTHR11062">
    <property type="entry name" value="EXOSTOSIN HEPARAN SULFATE GLYCOSYLTRANSFERASE -RELATED"/>
    <property type="match status" value="1"/>
</dbReference>
<reference evidence="8 9" key="1">
    <citation type="submission" date="2024-11" db="EMBL/GenBank/DDBJ databases">
        <title>Chromosome-level genome assembly of Eucalyptus globulus Labill. provides insights into its genome evolution.</title>
        <authorList>
            <person name="Li X."/>
        </authorList>
    </citation>
    <scope>NUCLEOTIDE SEQUENCE [LARGE SCALE GENOMIC DNA]</scope>
    <source>
        <strain evidence="8">CL2024</strain>
        <tissue evidence="8">Fresh tender leaves</tissue>
    </source>
</reference>
<keyword evidence="6" id="KW-0732">Signal</keyword>
<keyword evidence="3" id="KW-0328">Glycosyltransferase</keyword>
<dbReference type="GO" id="GO:0000139">
    <property type="term" value="C:Golgi membrane"/>
    <property type="evidence" value="ECO:0007669"/>
    <property type="project" value="UniProtKB-SubCell"/>
</dbReference>
<feature type="chain" id="PRO_5044810712" description="Exostosin GT47 domain-containing protein" evidence="6">
    <location>
        <begin position="22"/>
        <end position="443"/>
    </location>
</feature>
<keyword evidence="3" id="KW-0808">Transferase</keyword>
<dbReference type="InterPro" id="IPR004263">
    <property type="entry name" value="Exostosin"/>
</dbReference>